<keyword evidence="2" id="KW-1185">Reference proteome</keyword>
<sequence>MIGWSNRPFRSVPGHQMRSVAVALLILTVSACGARPTNEVLRPTSAIVEDAKITQVYVATTRAPRTAGSTDFGYVPSLGASYAAFSVSTPPGHKTGRIEWPRDQTDPATSFATVDSTIMREDEFRTAVSNDPRKGSGVVVFVHGFNHNFPEALYRLVQLSVDSRADGVPVLFSWPSAGSPFAYLADKDAVAFSRDGLARTLSALVDDAEGAPVQVVAHSMGGLLTMEALRQLKLEGQDDVLDQLSVVMAAPDIDPDVFRAQIAVIGPMARTMTLLVSQDDRALDLSSRLSSHRARVGALDVADPRVERAARAANIAIVDISALPASNRINHDRYVELSAIYGELNSEQSPYRTSATALSEAGVYVLDAFLRN</sequence>
<reference evidence="1 2" key="1">
    <citation type="submission" date="2019-06" db="EMBL/GenBank/DDBJ databases">
        <authorList>
            <person name="Li J."/>
        </authorList>
    </citation>
    <scope>NUCLEOTIDE SEQUENCE [LARGE SCALE GENOMIC DNA]</scope>
    <source>
        <strain evidence="1 2">CGMCC 1.8012</strain>
    </source>
</reference>
<proteinExistence type="predicted"/>
<dbReference type="InterPro" id="IPR014586">
    <property type="entry name" value="UCP033909"/>
</dbReference>
<name>A0A5C4R2G8_9RHOB</name>
<dbReference type="PROSITE" id="PS51257">
    <property type="entry name" value="PROKAR_LIPOPROTEIN"/>
    <property type="match status" value="1"/>
</dbReference>
<dbReference type="Pfam" id="PF05990">
    <property type="entry name" value="DUF900"/>
    <property type="match status" value="1"/>
</dbReference>
<dbReference type="AlphaFoldDB" id="A0A5C4R2G8"/>
<comment type="caution">
    <text evidence="1">The sequence shown here is derived from an EMBL/GenBank/DDBJ whole genome shotgun (WGS) entry which is preliminary data.</text>
</comment>
<dbReference type="InterPro" id="IPR010297">
    <property type="entry name" value="DUF900_hydrolase"/>
</dbReference>
<dbReference type="PIRSF" id="PIRSF033909">
    <property type="entry name" value="UCP033909"/>
    <property type="match status" value="1"/>
</dbReference>
<dbReference type="InterPro" id="IPR029058">
    <property type="entry name" value="AB_hydrolase_fold"/>
</dbReference>
<organism evidence="1 2">
    <name type="scientific">Paracoccus haeundaensis</name>
    <dbReference type="NCBI Taxonomy" id="225362"/>
    <lineage>
        <taxon>Bacteria</taxon>
        <taxon>Pseudomonadati</taxon>
        <taxon>Pseudomonadota</taxon>
        <taxon>Alphaproteobacteria</taxon>
        <taxon>Rhodobacterales</taxon>
        <taxon>Paracoccaceae</taxon>
        <taxon>Paracoccus</taxon>
    </lineage>
</organism>
<dbReference type="PANTHER" id="PTHR36513:SF1">
    <property type="entry name" value="TRANSMEMBRANE PROTEIN"/>
    <property type="match status" value="1"/>
</dbReference>
<keyword evidence="1" id="KW-0378">Hydrolase</keyword>
<dbReference type="Proteomes" id="UP000304880">
    <property type="component" value="Unassembled WGS sequence"/>
</dbReference>
<protein>
    <submittedName>
        <fullName evidence="1">Alpha/beta fold hydrolase</fullName>
    </submittedName>
</protein>
<dbReference type="SUPFAM" id="SSF53474">
    <property type="entry name" value="alpha/beta-Hydrolases"/>
    <property type="match status" value="1"/>
</dbReference>
<dbReference type="Gene3D" id="3.40.50.1820">
    <property type="entry name" value="alpha/beta hydrolase"/>
    <property type="match status" value="1"/>
</dbReference>
<evidence type="ECO:0000313" key="2">
    <source>
        <dbReference type="Proteomes" id="UP000304880"/>
    </source>
</evidence>
<evidence type="ECO:0000313" key="1">
    <source>
        <dbReference type="EMBL" id="TNH38155.1"/>
    </source>
</evidence>
<dbReference type="GO" id="GO:0016787">
    <property type="term" value="F:hydrolase activity"/>
    <property type="evidence" value="ECO:0007669"/>
    <property type="project" value="UniProtKB-KW"/>
</dbReference>
<dbReference type="EMBL" id="VDDC01000036">
    <property type="protein sequence ID" value="TNH38155.1"/>
    <property type="molecule type" value="Genomic_DNA"/>
</dbReference>
<dbReference type="PANTHER" id="PTHR36513">
    <property type="entry name" value="ABC TRANSMEMBRANE TYPE-1 DOMAIN-CONTAINING PROTEIN"/>
    <property type="match status" value="1"/>
</dbReference>
<gene>
    <name evidence="1" type="ORF">FHD67_16195</name>
</gene>
<accession>A0A5C4R2G8</accession>